<proteinExistence type="predicted"/>
<organism evidence="4 5">
    <name type="scientific">Rhodoblastus acidophilus</name>
    <name type="common">Rhodopseudomonas acidophila</name>
    <dbReference type="NCBI Taxonomy" id="1074"/>
    <lineage>
        <taxon>Bacteria</taxon>
        <taxon>Pseudomonadati</taxon>
        <taxon>Pseudomonadota</taxon>
        <taxon>Alphaproteobacteria</taxon>
        <taxon>Hyphomicrobiales</taxon>
        <taxon>Rhodoblastaceae</taxon>
        <taxon>Rhodoblastus</taxon>
    </lineage>
</organism>
<dbReference type="PANTHER" id="PTHR30466">
    <property type="entry name" value="FLAVIN REDUCTASE"/>
    <property type="match status" value="1"/>
</dbReference>
<protein>
    <submittedName>
        <fullName evidence="4">Flavin reductase</fullName>
    </submittedName>
</protein>
<evidence type="ECO:0000256" key="2">
    <source>
        <dbReference type="SAM" id="MobiDB-lite"/>
    </source>
</evidence>
<dbReference type="Pfam" id="PF01613">
    <property type="entry name" value="Flavin_Reduct"/>
    <property type="match status" value="1"/>
</dbReference>
<dbReference type="GO" id="GO:0006208">
    <property type="term" value="P:pyrimidine nucleobase catabolic process"/>
    <property type="evidence" value="ECO:0007669"/>
    <property type="project" value="TreeGrafter"/>
</dbReference>
<feature type="region of interest" description="Disordered" evidence="2">
    <location>
        <begin position="1"/>
        <end position="24"/>
    </location>
</feature>
<dbReference type="Proteomes" id="UP000439113">
    <property type="component" value="Unassembled WGS sequence"/>
</dbReference>
<dbReference type="AlphaFoldDB" id="A0A6N8DK60"/>
<dbReference type="PANTHER" id="PTHR30466:SF1">
    <property type="entry name" value="FMN REDUCTASE (NADH) RUTF"/>
    <property type="match status" value="1"/>
</dbReference>
<evidence type="ECO:0000313" key="5">
    <source>
        <dbReference type="Proteomes" id="UP000439113"/>
    </source>
</evidence>
<dbReference type="GO" id="GO:0010181">
    <property type="term" value="F:FMN binding"/>
    <property type="evidence" value="ECO:0007669"/>
    <property type="project" value="InterPro"/>
</dbReference>
<dbReference type="InterPro" id="IPR050268">
    <property type="entry name" value="NADH-dep_flavin_reductase"/>
</dbReference>
<dbReference type="GO" id="GO:0042602">
    <property type="term" value="F:riboflavin reductase (NADPH) activity"/>
    <property type="evidence" value="ECO:0007669"/>
    <property type="project" value="TreeGrafter"/>
</dbReference>
<dbReference type="InterPro" id="IPR002563">
    <property type="entry name" value="Flavin_Rdtase-like_dom"/>
</dbReference>
<name>A0A6N8DK60_RHOAC</name>
<evidence type="ECO:0000313" key="4">
    <source>
        <dbReference type="EMBL" id="MTV30942.1"/>
    </source>
</evidence>
<dbReference type="EMBL" id="WNKS01000005">
    <property type="protein sequence ID" value="MTV30942.1"/>
    <property type="molecule type" value="Genomic_DNA"/>
</dbReference>
<dbReference type="SUPFAM" id="SSF50475">
    <property type="entry name" value="FMN-binding split barrel"/>
    <property type="match status" value="1"/>
</dbReference>
<reference evidence="4 5" key="1">
    <citation type="submission" date="2019-11" db="EMBL/GenBank/DDBJ databases">
        <title>Whole-genome sequence of a Rhodoblastus acidophilus DSM 142.</title>
        <authorList>
            <person name="Kyndt J.A."/>
            <person name="Meyer T.E."/>
        </authorList>
    </citation>
    <scope>NUCLEOTIDE SEQUENCE [LARGE SCALE GENOMIC DNA]</scope>
    <source>
        <strain evidence="4 5">DSM 142</strain>
    </source>
</reference>
<sequence length="182" mass="19485">MSFADAAPPCSAQKKRSHGDRMIDPKDYRDAMSAIASPVHLLATDGKAGMAGLTVTALASITDSPATLLVCVNRGTPSGPRFIENGHFSVNSLAAADRDLSDIFAGRTDEHFERKFTHGLWKPGLHGQPALMSALACFECKLTEVKDIGTHHIFFGEVLAVARPALGPSLIYHRRAYGQAGQ</sequence>
<dbReference type="InterPro" id="IPR012349">
    <property type="entry name" value="Split_barrel_FMN-bd"/>
</dbReference>
<keyword evidence="1" id="KW-0560">Oxidoreductase</keyword>
<dbReference type="SMART" id="SM00903">
    <property type="entry name" value="Flavin_Reduct"/>
    <property type="match status" value="1"/>
</dbReference>
<dbReference type="OrthoDB" id="9792858at2"/>
<feature type="domain" description="Flavin reductase like" evidence="3">
    <location>
        <begin position="32"/>
        <end position="179"/>
    </location>
</feature>
<evidence type="ECO:0000256" key="1">
    <source>
        <dbReference type="ARBA" id="ARBA00023002"/>
    </source>
</evidence>
<comment type="caution">
    <text evidence="4">The sequence shown here is derived from an EMBL/GenBank/DDBJ whole genome shotgun (WGS) entry which is preliminary data.</text>
</comment>
<evidence type="ECO:0000259" key="3">
    <source>
        <dbReference type="SMART" id="SM00903"/>
    </source>
</evidence>
<dbReference type="Gene3D" id="2.30.110.10">
    <property type="entry name" value="Electron Transport, Fmn-binding Protein, Chain A"/>
    <property type="match status" value="1"/>
</dbReference>
<accession>A0A6N8DK60</accession>
<gene>
    <name evidence="4" type="ORF">GJ654_08035</name>
</gene>